<evidence type="ECO:0000313" key="2">
    <source>
        <dbReference type="EMBL" id="QIK78441.1"/>
    </source>
</evidence>
<evidence type="ECO:0000313" key="3">
    <source>
        <dbReference type="Proteomes" id="UP000503222"/>
    </source>
</evidence>
<dbReference type="Proteomes" id="UP000503222">
    <property type="component" value="Chromosome"/>
</dbReference>
<dbReference type="AlphaFoldDB" id="A0A6G7YNX8"/>
<dbReference type="RefSeq" id="WP_166410834.1">
    <property type="nucleotide sequence ID" value="NZ_CP049869.1"/>
</dbReference>
<accession>A0A6G7YNX8</accession>
<dbReference type="KEGG" id="spii:G7077_05515"/>
<organism evidence="2 3">
    <name type="scientific">Sphingomonas piscis</name>
    <dbReference type="NCBI Taxonomy" id="2714943"/>
    <lineage>
        <taxon>Bacteria</taxon>
        <taxon>Pseudomonadati</taxon>
        <taxon>Pseudomonadota</taxon>
        <taxon>Alphaproteobacteria</taxon>
        <taxon>Sphingomonadales</taxon>
        <taxon>Sphingomonadaceae</taxon>
        <taxon>Sphingomonas</taxon>
    </lineage>
</organism>
<dbReference type="InterPro" id="IPR012654">
    <property type="entry name" value="CHP02391"/>
</dbReference>
<dbReference type="NCBIfam" id="TIGR02391">
    <property type="entry name" value="hypoth_ymh"/>
    <property type="match status" value="1"/>
</dbReference>
<dbReference type="Pfam" id="PF09509">
    <property type="entry name" value="Hypoth_Ymh"/>
    <property type="match status" value="1"/>
</dbReference>
<reference evidence="2 3" key="1">
    <citation type="submission" date="2020-03" db="EMBL/GenBank/DDBJ databases">
        <title>Sphingomonas sp. nov., isolated from fish.</title>
        <authorList>
            <person name="Hyun D.-W."/>
            <person name="Bae J.-W."/>
        </authorList>
    </citation>
    <scope>NUCLEOTIDE SEQUENCE [LARGE SCALE GENOMIC DNA]</scope>
    <source>
        <strain evidence="2 3">HDW15B</strain>
    </source>
</reference>
<keyword evidence="3" id="KW-1185">Reference proteome</keyword>
<evidence type="ECO:0000259" key="1">
    <source>
        <dbReference type="Pfam" id="PF09509"/>
    </source>
</evidence>
<proteinExistence type="predicted"/>
<protein>
    <submittedName>
        <fullName evidence="2">TIGR02391 family protein</fullName>
    </submittedName>
</protein>
<feature type="domain" description="Conserved hypothetical protein CHP02391" evidence="1">
    <location>
        <begin position="123"/>
        <end position="236"/>
    </location>
</feature>
<dbReference type="EMBL" id="CP049869">
    <property type="protein sequence ID" value="QIK78441.1"/>
    <property type="molecule type" value="Genomic_DNA"/>
</dbReference>
<gene>
    <name evidence="2" type="ORF">G7077_05515</name>
</gene>
<sequence length="249" mass="27329">MVHPNSLRAALPDAEAVLSLPVPELAGILLCTIAMRPERLCSISNFSEELKHWPDLPRSQWPAASLAIAEAWAWLQTNGCLVQSPSQPPGSEYMEVTRLGRKIATEGGFEKYAVASLLPKPLLHNRLVATAWPTFIRADYDTAVFQAFKEVEVAVRAAAGLDDKIIGVSLMRAAFDKSSGPLTDFSAQEAEREALAHLFAGAIGSYKNPHSHRTVLIEDPVEAAEMLLLASHLLRIVEYRDPDRRPAKD</sequence>
<name>A0A6G7YNX8_9SPHN</name>